<reference evidence="1 2" key="1">
    <citation type="submission" date="2015-09" db="EMBL/GenBank/DDBJ databases">
        <authorList>
            <person name="Jackson K.R."/>
            <person name="Lunt B.L."/>
            <person name="Fisher J.N.B."/>
            <person name="Gardner A.V."/>
            <person name="Bailey M.E."/>
            <person name="Deus L.M."/>
            <person name="Earl A.S."/>
            <person name="Gibby P.D."/>
            <person name="Hartmann K.A."/>
            <person name="Liu J.E."/>
            <person name="Manci A.M."/>
            <person name="Nielsen D.A."/>
            <person name="Solomon M.B."/>
            <person name="Breakwell D.P."/>
            <person name="Burnett S.H."/>
            <person name="Grose J.H."/>
        </authorList>
    </citation>
    <scope>NUCLEOTIDE SEQUENCE [LARGE SCALE GENOMIC DNA]</scope>
    <source>
        <strain evidence="1 2">S613</strain>
    </source>
</reference>
<gene>
    <name evidence="1" type="ORF">AN403_5550</name>
</gene>
<dbReference type="EMBL" id="LJXB01000058">
    <property type="protein sequence ID" value="KPU61259.1"/>
    <property type="molecule type" value="Genomic_DNA"/>
</dbReference>
<evidence type="ECO:0000313" key="1">
    <source>
        <dbReference type="EMBL" id="KPU61259.1"/>
    </source>
</evidence>
<organism evidence="1 2">
    <name type="scientific">Pseudomonas fluorescens</name>
    <dbReference type="NCBI Taxonomy" id="294"/>
    <lineage>
        <taxon>Bacteria</taxon>
        <taxon>Pseudomonadati</taxon>
        <taxon>Pseudomonadota</taxon>
        <taxon>Gammaproteobacteria</taxon>
        <taxon>Pseudomonadales</taxon>
        <taxon>Pseudomonadaceae</taxon>
        <taxon>Pseudomonas</taxon>
    </lineage>
</organism>
<evidence type="ECO:0000313" key="2">
    <source>
        <dbReference type="Proteomes" id="UP000050349"/>
    </source>
</evidence>
<accession>A0A0P8X585</accession>
<protein>
    <submittedName>
        <fullName evidence="1">Uncharacterized protein</fullName>
    </submittedName>
</protein>
<proteinExistence type="predicted"/>
<dbReference type="Proteomes" id="UP000050349">
    <property type="component" value="Unassembled WGS sequence"/>
</dbReference>
<sequence length="90" mass="9449">MPGIGHRDAEETPSQDQKLAATINVLNLLSRQTQAAVGEVVVVATRRDARQSMVCCGGTGNYINGITTQGQMRGTVGSIRDAPDRAPVLG</sequence>
<name>A0A0P8X585_PSEFL</name>
<comment type="caution">
    <text evidence="1">The sequence shown here is derived from an EMBL/GenBank/DDBJ whole genome shotgun (WGS) entry which is preliminary data.</text>
</comment>
<dbReference type="AlphaFoldDB" id="A0A0P8X585"/>